<name>A0A922HVX5_DERFA</name>
<reference evidence="1" key="2">
    <citation type="journal article" date="2022" name="Res Sq">
        <title>Comparative Genomics Reveals Insights into the Divergent Evolution of Astigmatic Mites and Household Pest Adaptations.</title>
        <authorList>
            <person name="Xiong Q."/>
            <person name="Wan A.T.-Y."/>
            <person name="Liu X.-Y."/>
            <person name="Fung C.S.-H."/>
            <person name="Xiao X."/>
            <person name="Malainual N."/>
            <person name="Hou J."/>
            <person name="Wang L."/>
            <person name="Wang M."/>
            <person name="Yang K."/>
            <person name="Cui Y."/>
            <person name="Leung E."/>
            <person name="Nong W."/>
            <person name="Shin S.-K."/>
            <person name="Au S."/>
            <person name="Jeong K.Y."/>
            <person name="Chew F.T."/>
            <person name="Hui J."/>
            <person name="Leung T.F."/>
            <person name="Tungtrongchitr A."/>
            <person name="Zhong N."/>
            <person name="Liu Z."/>
            <person name="Tsui S."/>
        </authorList>
    </citation>
    <scope>NUCLEOTIDE SEQUENCE</scope>
    <source>
        <strain evidence="1">Derf</strain>
        <tissue evidence="1">Whole organism</tissue>
    </source>
</reference>
<evidence type="ECO:0000313" key="1">
    <source>
        <dbReference type="EMBL" id="KAH9511454.1"/>
    </source>
</evidence>
<comment type="caution">
    <text evidence="1">The sequence shown here is derived from an EMBL/GenBank/DDBJ whole genome shotgun (WGS) entry which is preliminary data.</text>
</comment>
<gene>
    <name evidence="1" type="ORF">DERF_009916</name>
</gene>
<evidence type="ECO:0000313" key="2">
    <source>
        <dbReference type="Proteomes" id="UP000790347"/>
    </source>
</evidence>
<protein>
    <submittedName>
        <fullName evidence="1">Uncharacterized protein</fullName>
    </submittedName>
</protein>
<sequence>MMLIVQILYDFMPIGTNPYDDNRISHHLVLLSSSNNIATNRTLNITRQIPCLQLDQVILTMTDQAWHRCSTTESNSMYRER</sequence>
<dbReference type="Proteomes" id="UP000790347">
    <property type="component" value="Unassembled WGS sequence"/>
</dbReference>
<dbReference type="AlphaFoldDB" id="A0A922HVX5"/>
<accession>A0A922HVX5</accession>
<keyword evidence="2" id="KW-1185">Reference proteome</keyword>
<proteinExistence type="predicted"/>
<dbReference type="EMBL" id="ASGP02000004">
    <property type="protein sequence ID" value="KAH9511454.1"/>
    <property type="molecule type" value="Genomic_DNA"/>
</dbReference>
<organism evidence="1 2">
    <name type="scientific">Dermatophagoides farinae</name>
    <name type="common">American house dust mite</name>
    <dbReference type="NCBI Taxonomy" id="6954"/>
    <lineage>
        <taxon>Eukaryota</taxon>
        <taxon>Metazoa</taxon>
        <taxon>Ecdysozoa</taxon>
        <taxon>Arthropoda</taxon>
        <taxon>Chelicerata</taxon>
        <taxon>Arachnida</taxon>
        <taxon>Acari</taxon>
        <taxon>Acariformes</taxon>
        <taxon>Sarcoptiformes</taxon>
        <taxon>Astigmata</taxon>
        <taxon>Psoroptidia</taxon>
        <taxon>Analgoidea</taxon>
        <taxon>Pyroglyphidae</taxon>
        <taxon>Dermatophagoidinae</taxon>
        <taxon>Dermatophagoides</taxon>
    </lineage>
</organism>
<reference evidence="1" key="1">
    <citation type="submission" date="2013-05" db="EMBL/GenBank/DDBJ databases">
        <authorList>
            <person name="Yim A.K.Y."/>
            <person name="Chan T.F."/>
            <person name="Ji K.M."/>
            <person name="Liu X.Y."/>
            <person name="Zhou J.W."/>
            <person name="Li R.Q."/>
            <person name="Yang K.Y."/>
            <person name="Li J."/>
            <person name="Li M."/>
            <person name="Law P.T.W."/>
            <person name="Wu Y.L."/>
            <person name="Cai Z.L."/>
            <person name="Qin H."/>
            <person name="Bao Y."/>
            <person name="Leung R.K.K."/>
            <person name="Ng P.K.S."/>
            <person name="Zou J."/>
            <person name="Zhong X.J."/>
            <person name="Ran P.X."/>
            <person name="Zhong N.S."/>
            <person name="Liu Z.G."/>
            <person name="Tsui S.K.W."/>
        </authorList>
    </citation>
    <scope>NUCLEOTIDE SEQUENCE</scope>
    <source>
        <strain evidence="1">Derf</strain>
        <tissue evidence="1">Whole organism</tissue>
    </source>
</reference>